<feature type="domain" description="SWIM-type" evidence="2">
    <location>
        <begin position="45"/>
        <end position="83"/>
    </location>
</feature>
<dbReference type="EMBL" id="RYZH01000001">
    <property type="protein sequence ID" value="RUL89780.1"/>
    <property type="molecule type" value="Genomic_DNA"/>
</dbReference>
<comment type="caution">
    <text evidence="3">The sequence shown here is derived from an EMBL/GenBank/DDBJ whole genome shotgun (WGS) entry which is preliminary data.</text>
</comment>
<dbReference type="AlphaFoldDB" id="A0A432MQX6"/>
<dbReference type="OrthoDB" id="9760715at2"/>
<reference evidence="3 4" key="2">
    <citation type="submission" date="2019-01" db="EMBL/GenBank/DDBJ databases">
        <title>Tautonia sociabilis, a novel thermotolerant planctomycete of Isosphaeraceae family, isolated from a 4000 m deep subterranean habitat.</title>
        <authorList>
            <person name="Kovaleva O.L."/>
            <person name="Elcheninov A.G."/>
            <person name="Van Heerden E."/>
            <person name="Toshchakov S.V."/>
            <person name="Novikov A."/>
            <person name="Bonch-Osmolovskaya E.A."/>
            <person name="Kublanov I.V."/>
        </authorList>
    </citation>
    <scope>NUCLEOTIDE SEQUENCE [LARGE SCALE GENOMIC DNA]</scope>
    <source>
        <strain evidence="3 4">GM2012</strain>
    </source>
</reference>
<accession>A0A432MQX6</accession>
<name>A0A432MQX6_9BACT</name>
<evidence type="ECO:0000259" key="2">
    <source>
        <dbReference type="PROSITE" id="PS50966"/>
    </source>
</evidence>
<protein>
    <submittedName>
        <fullName evidence="3">SWIM zinc finger family protein</fullName>
    </submittedName>
</protein>
<sequence>MSLEQWQIERRRQFGRAQDFRMTNAGDEPVFSEFLVTNPSSRRTYLVRIRGTEPGANVCSCPDFASNELGTCKHVEFVIGRLARGRKTAKLLREGFEPP</sequence>
<reference evidence="3 4" key="1">
    <citation type="submission" date="2018-12" db="EMBL/GenBank/DDBJ databases">
        <authorList>
            <person name="Toschakov S.V."/>
        </authorList>
    </citation>
    <scope>NUCLEOTIDE SEQUENCE [LARGE SCALE GENOMIC DNA]</scope>
    <source>
        <strain evidence="3 4">GM2012</strain>
    </source>
</reference>
<dbReference type="GO" id="GO:0008270">
    <property type="term" value="F:zinc ion binding"/>
    <property type="evidence" value="ECO:0007669"/>
    <property type="project" value="UniProtKB-KW"/>
</dbReference>
<keyword evidence="1" id="KW-0479">Metal-binding</keyword>
<dbReference type="RefSeq" id="WP_126723455.1">
    <property type="nucleotide sequence ID" value="NZ_RYZH01000001.1"/>
</dbReference>
<dbReference type="Proteomes" id="UP000280296">
    <property type="component" value="Unassembled WGS sequence"/>
</dbReference>
<evidence type="ECO:0000313" key="4">
    <source>
        <dbReference type="Proteomes" id="UP000280296"/>
    </source>
</evidence>
<proteinExistence type="predicted"/>
<dbReference type="InterPro" id="IPR007527">
    <property type="entry name" value="Znf_SWIM"/>
</dbReference>
<evidence type="ECO:0000313" key="3">
    <source>
        <dbReference type="EMBL" id="RUL89780.1"/>
    </source>
</evidence>
<keyword evidence="1" id="KW-0863">Zinc-finger</keyword>
<keyword evidence="1" id="KW-0862">Zinc</keyword>
<keyword evidence="4" id="KW-1185">Reference proteome</keyword>
<evidence type="ECO:0000256" key="1">
    <source>
        <dbReference type="PROSITE-ProRule" id="PRU00325"/>
    </source>
</evidence>
<dbReference type="PROSITE" id="PS50966">
    <property type="entry name" value="ZF_SWIM"/>
    <property type="match status" value="1"/>
</dbReference>
<organism evidence="3 4">
    <name type="scientific">Tautonia sociabilis</name>
    <dbReference type="NCBI Taxonomy" id="2080755"/>
    <lineage>
        <taxon>Bacteria</taxon>
        <taxon>Pseudomonadati</taxon>
        <taxon>Planctomycetota</taxon>
        <taxon>Planctomycetia</taxon>
        <taxon>Isosphaerales</taxon>
        <taxon>Isosphaeraceae</taxon>
        <taxon>Tautonia</taxon>
    </lineage>
</organism>
<gene>
    <name evidence="3" type="ORF">TsocGM_01035</name>
</gene>